<accession>A0A9N8W107</accession>
<keyword evidence="2" id="KW-1185">Reference proteome</keyword>
<proteinExistence type="predicted"/>
<comment type="caution">
    <text evidence="1">The sequence shown here is derived from an EMBL/GenBank/DDBJ whole genome shotgun (WGS) entry which is preliminary data.</text>
</comment>
<protein>
    <submittedName>
        <fullName evidence="1">740_t:CDS:1</fullName>
    </submittedName>
</protein>
<dbReference type="EMBL" id="CAJVPZ010000530">
    <property type="protein sequence ID" value="CAG8468277.1"/>
    <property type="molecule type" value="Genomic_DNA"/>
</dbReference>
<evidence type="ECO:0000313" key="1">
    <source>
        <dbReference type="EMBL" id="CAG8468277.1"/>
    </source>
</evidence>
<evidence type="ECO:0000313" key="2">
    <source>
        <dbReference type="Proteomes" id="UP000789396"/>
    </source>
</evidence>
<name>A0A9N8W107_9GLOM</name>
<gene>
    <name evidence="1" type="ORF">RFULGI_LOCUS998</name>
</gene>
<sequence>MHLKRICSRPRKKSLALKMLSGTAIKSILPMIRDMSYQNISAYLAPTIRVMVLESKKYQIMPNCRPHF</sequence>
<reference evidence="1" key="1">
    <citation type="submission" date="2021-06" db="EMBL/GenBank/DDBJ databases">
        <authorList>
            <person name="Kallberg Y."/>
            <person name="Tangrot J."/>
            <person name="Rosling A."/>
        </authorList>
    </citation>
    <scope>NUCLEOTIDE SEQUENCE</scope>
    <source>
        <strain evidence="1">IN212</strain>
    </source>
</reference>
<dbReference type="AlphaFoldDB" id="A0A9N8W107"/>
<dbReference type="Proteomes" id="UP000789396">
    <property type="component" value="Unassembled WGS sequence"/>
</dbReference>
<organism evidence="1 2">
    <name type="scientific">Racocetra fulgida</name>
    <dbReference type="NCBI Taxonomy" id="60492"/>
    <lineage>
        <taxon>Eukaryota</taxon>
        <taxon>Fungi</taxon>
        <taxon>Fungi incertae sedis</taxon>
        <taxon>Mucoromycota</taxon>
        <taxon>Glomeromycotina</taxon>
        <taxon>Glomeromycetes</taxon>
        <taxon>Diversisporales</taxon>
        <taxon>Gigasporaceae</taxon>
        <taxon>Racocetra</taxon>
    </lineage>
</organism>